<name>A0A0U3H3V2_9CREN</name>
<dbReference type="GeneID" id="14552861"/>
<dbReference type="Proteomes" id="UP000065473">
    <property type="component" value="Chromosome"/>
</dbReference>
<dbReference type="GO" id="GO:0016301">
    <property type="term" value="F:kinase activity"/>
    <property type="evidence" value="ECO:0007669"/>
    <property type="project" value="UniProtKB-KW"/>
</dbReference>
<dbReference type="OMA" id="SDHIARV"/>
<feature type="domain" description="Thiamine-phosphate synthase ThiN" evidence="1">
    <location>
        <begin position="11"/>
        <end position="176"/>
    </location>
</feature>
<protein>
    <submittedName>
        <fullName evidence="2">Phosphomethylpyrimidine kinase</fullName>
    </submittedName>
</protein>
<evidence type="ECO:0000259" key="1">
    <source>
        <dbReference type="Pfam" id="PF10120"/>
    </source>
</evidence>
<dbReference type="Proteomes" id="UP000060043">
    <property type="component" value="Chromosome"/>
</dbReference>
<proteinExistence type="predicted"/>
<dbReference type="EMBL" id="CP013695">
    <property type="protein sequence ID" value="ALU32331.1"/>
    <property type="molecule type" value="Genomic_DNA"/>
</dbReference>
<sequence length="184" mass="21102">MDERDEILVKLKEAVDKFASNEKSYLLIPEVKTNLGYSLSNAKDISDVAAIPGRLTVAFNRVIYCLPPSFGASDHIARVILTSMKYDSEKRSAINLKYYREIVDNLPNDQVFIFSRREEPAEQKTKERKTMNYMVELAFNTLKRIPNYIVDLGDFGKEPGIFVIDNDPMKVVEKSLKLLDFLNN</sequence>
<evidence type="ECO:0000313" key="4">
    <source>
        <dbReference type="Proteomes" id="UP000060043"/>
    </source>
</evidence>
<dbReference type="STRING" id="1435377.SUSAZ_11080"/>
<dbReference type="InterPro" id="IPR019293">
    <property type="entry name" value="ThiN"/>
</dbReference>
<dbReference type="EMBL" id="CP013694">
    <property type="protein sequence ID" value="ALU29599.1"/>
    <property type="molecule type" value="Genomic_DNA"/>
</dbReference>
<evidence type="ECO:0000313" key="5">
    <source>
        <dbReference type="Proteomes" id="UP000065473"/>
    </source>
</evidence>
<dbReference type="Gene3D" id="3.40.225.10">
    <property type="entry name" value="Class II aldolase/adducin N-terminal domain"/>
    <property type="match status" value="1"/>
</dbReference>
<evidence type="ECO:0000313" key="3">
    <source>
        <dbReference type="EMBL" id="ALU32331.1"/>
    </source>
</evidence>
<dbReference type="PANTHER" id="PTHR40730:SF5">
    <property type="entry name" value="HTH CRO_C1-TYPE DOMAIN-CONTAINING PROTEIN"/>
    <property type="match status" value="1"/>
</dbReference>
<organism evidence="2 5">
    <name type="scientific">Sulfolobus acidocaldarius</name>
    <dbReference type="NCBI Taxonomy" id="2285"/>
    <lineage>
        <taxon>Archaea</taxon>
        <taxon>Thermoproteota</taxon>
        <taxon>Thermoprotei</taxon>
        <taxon>Sulfolobales</taxon>
        <taxon>Sulfolobaceae</taxon>
        <taxon>Sulfolobus</taxon>
    </lineage>
</organism>
<dbReference type="PaxDb" id="1435377-SUSAZ_11080"/>
<keyword evidence="2" id="KW-0418">Kinase</keyword>
<keyword evidence="2" id="KW-0808">Transferase</keyword>
<dbReference type="Pfam" id="PF10120">
    <property type="entry name" value="ThiN"/>
    <property type="match status" value="1"/>
</dbReference>
<dbReference type="SUPFAM" id="SSF53639">
    <property type="entry name" value="AraD/HMP-PK domain-like"/>
    <property type="match status" value="1"/>
</dbReference>
<dbReference type="PANTHER" id="PTHR40730">
    <property type="entry name" value="TRANSCRIPTIONAL REGULATOR PROTEIN-LIKE PROTEIN"/>
    <property type="match status" value="1"/>
</dbReference>
<dbReference type="RefSeq" id="WP_011279136.1">
    <property type="nucleotide sequence ID" value="NZ_BHWZ01000006.1"/>
</dbReference>
<dbReference type="OrthoDB" id="26806at2157"/>
<gene>
    <name evidence="2" type="ORF">ATY89_06350</name>
    <name evidence="3" type="ORF">ATZ20_09375</name>
</gene>
<evidence type="ECO:0000313" key="2">
    <source>
        <dbReference type="EMBL" id="ALU29599.1"/>
    </source>
</evidence>
<dbReference type="InterPro" id="IPR036409">
    <property type="entry name" value="Aldolase_II/adducin_N_sf"/>
</dbReference>
<dbReference type="AlphaFoldDB" id="A0A0U3H3V2"/>
<reference evidence="4 5" key="1">
    <citation type="submission" date="2015-12" db="EMBL/GenBank/DDBJ databases">
        <title>A stable core within a dynamic pangenome in Sulfolobus acidocaldarius.</title>
        <authorList>
            <person name="Anderson R."/>
            <person name="Kouris A."/>
            <person name="Seward C."/>
            <person name="Campbell K."/>
            <person name="Whitaker R."/>
        </authorList>
    </citation>
    <scope>NUCLEOTIDE SEQUENCE [LARGE SCALE GENOMIC DNA]</scope>
    <source>
        <strain evidence="2 5">GG12-C01-09</strain>
        <strain evidence="3 4">NG05B_CO5_07</strain>
    </source>
</reference>
<accession>A0A0U3H3V2</accession>